<feature type="chain" id="PRO_5045859375" evidence="1">
    <location>
        <begin position="24"/>
        <end position="307"/>
    </location>
</feature>
<dbReference type="RefSeq" id="WP_308895486.1">
    <property type="nucleotide sequence ID" value="NZ_CP133218.1"/>
</dbReference>
<feature type="domain" description="Peptidoglycan binding-like" evidence="2">
    <location>
        <begin position="253"/>
        <end position="294"/>
    </location>
</feature>
<dbReference type="SUPFAM" id="SSF47090">
    <property type="entry name" value="PGBD-like"/>
    <property type="match status" value="1"/>
</dbReference>
<evidence type="ECO:0000313" key="4">
    <source>
        <dbReference type="Proteomes" id="UP001236657"/>
    </source>
</evidence>
<proteinExistence type="predicted"/>
<evidence type="ECO:0000313" key="3">
    <source>
        <dbReference type="EMBL" id="WML90891.1"/>
    </source>
</evidence>
<name>A0ABY9MRQ0_9GAMM</name>
<dbReference type="InterPro" id="IPR002477">
    <property type="entry name" value="Peptidoglycan-bd-like"/>
</dbReference>
<evidence type="ECO:0000259" key="2">
    <source>
        <dbReference type="Pfam" id="PF01471"/>
    </source>
</evidence>
<accession>A0ABY9MRQ0</accession>
<dbReference type="EMBL" id="CP133218">
    <property type="protein sequence ID" value="WML90891.1"/>
    <property type="molecule type" value="Genomic_DNA"/>
</dbReference>
<organism evidence="3 4">
    <name type="scientific">Thiothrix lacustris</name>
    <dbReference type="NCBI Taxonomy" id="525917"/>
    <lineage>
        <taxon>Bacteria</taxon>
        <taxon>Pseudomonadati</taxon>
        <taxon>Pseudomonadota</taxon>
        <taxon>Gammaproteobacteria</taxon>
        <taxon>Thiotrichales</taxon>
        <taxon>Thiotrichaceae</taxon>
        <taxon>Thiothrix</taxon>
    </lineage>
</organism>
<reference evidence="3 4" key="1">
    <citation type="submission" date="2023-08" db="EMBL/GenBank/DDBJ databases">
        <title>New molecular markers tilS and rpoB for phylogenetic and monitoring studies of the genus Thiothrix biodiversity.</title>
        <authorList>
            <person name="Ravin N.V."/>
            <person name="Smolyakov D."/>
            <person name="Markov N.D."/>
            <person name="Beletsky A.V."/>
            <person name="Mardanov A.V."/>
            <person name="Rudenko T.S."/>
            <person name="Grabovich M.Y."/>
        </authorList>
    </citation>
    <scope>NUCLEOTIDE SEQUENCE [LARGE SCALE GENOMIC DNA]</scope>
    <source>
        <strain evidence="3 4">MK1</strain>
    </source>
</reference>
<keyword evidence="1" id="KW-0732">Signal</keyword>
<dbReference type="InterPro" id="IPR036365">
    <property type="entry name" value="PGBD-like_sf"/>
</dbReference>
<sequence>MKSSYFLSSLLLAMTLPNTPSFAAETSTMDNTCQSQVLLPALFHPSTENITVYEASTRYSTTPVQMGYGERKVKVADAYVIYETVPATFSEVTETIEVERERVEVTTLPATYRTETKRIKVKDATQRWNPICPAVATNEQAVPAHCLLSVPAEYTEVTREVVDMPARTVKTIIPAPTETITRKVVVQPAKVIRKEIPAEYRMVKLAKVDQAPKVTSTQQNARAQAIPSQQTLRPERIIQRPALCEATVNPATILKLQQRLQQGGYYQGTPDGVLGPKTRAALTHFQEDNQLASGAITLEALQKLQLQ</sequence>
<dbReference type="Pfam" id="PF01471">
    <property type="entry name" value="PG_binding_1"/>
    <property type="match status" value="1"/>
</dbReference>
<dbReference type="Proteomes" id="UP001236657">
    <property type="component" value="Chromosome"/>
</dbReference>
<keyword evidence="4" id="KW-1185">Reference proteome</keyword>
<dbReference type="Gene3D" id="1.10.101.10">
    <property type="entry name" value="PGBD-like superfamily/PGBD"/>
    <property type="match status" value="1"/>
</dbReference>
<dbReference type="InterPro" id="IPR036366">
    <property type="entry name" value="PGBDSf"/>
</dbReference>
<gene>
    <name evidence="3" type="ORF">RCF98_00730</name>
</gene>
<feature type="signal peptide" evidence="1">
    <location>
        <begin position="1"/>
        <end position="23"/>
    </location>
</feature>
<evidence type="ECO:0000256" key="1">
    <source>
        <dbReference type="SAM" id="SignalP"/>
    </source>
</evidence>
<protein>
    <submittedName>
        <fullName evidence="3">Peptidoglycan-binding domain-containing protein</fullName>
    </submittedName>
</protein>